<organism evidence="1 2">
    <name type="scientific">Daphnia magna</name>
    <dbReference type="NCBI Taxonomy" id="35525"/>
    <lineage>
        <taxon>Eukaryota</taxon>
        <taxon>Metazoa</taxon>
        <taxon>Ecdysozoa</taxon>
        <taxon>Arthropoda</taxon>
        <taxon>Crustacea</taxon>
        <taxon>Branchiopoda</taxon>
        <taxon>Diplostraca</taxon>
        <taxon>Cladocera</taxon>
        <taxon>Anomopoda</taxon>
        <taxon>Daphniidae</taxon>
        <taxon>Daphnia</taxon>
    </lineage>
</organism>
<comment type="caution">
    <text evidence="1">The sequence shown here is derived from an EMBL/GenBank/DDBJ whole genome shotgun (WGS) entry which is preliminary data.</text>
</comment>
<keyword evidence="2" id="KW-1185">Reference proteome</keyword>
<reference evidence="1 2" key="1">
    <citation type="submission" date="2016-03" db="EMBL/GenBank/DDBJ databases">
        <title>EvidentialGene: Evidence-directed Construction of Genes on Genomes.</title>
        <authorList>
            <person name="Gilbert D.G."/>
            <person name="Choi J.-H."/>
            <person name="Mockaitis K."/>
            <person name="Colbourne J."/>
            <person name="Pfrender M."/>
        </authorList>
    </citation>
    <scope>NUCLEOTIDE SEQUENCE [LARGE SCALE GENOMIC DNA]</scope>
    <source>
        <strain evidence="1 2">Xinb3</strain>
        <tissue evidence="1">Complete organism</tissue>
    </source>
</reference>
<name>A0A164FJ45_9CRUS</name>
<dbReference type="EMBL" id="LRGB01019858">
    <property type="protein sequence ID" value="KZR97841.1"/>
    <property type="molecule type" value="Genomic_DNA"/>
</dbReference>
<evidence type="ECO:0000313" key="1">
    <source>
        <dbReference type="EMBL" id="KZR97841.1"/>
    </source>
</evidence>
<proteinExistence type="predicted"/>
<evidence type="ECO:0000313" key="2">
    <source>
        <dbReference type="Proteomes" id="UP000076858"/>
    </source>
</evidence>
<accession>A0A164FJ45</accession>
<dbReference type="AlphaFoldDB" id="A0A164FJ45"/>
<dbReference type="Proteomes" id="UP000076858">
    <property type="component" value="Unassembled WGS sequence"/>
</dbReference>
<protein>
    <submittedName>
        <fullName evidence="1">Uncharacterized protein</fullName>
    </submittedName>
</protein>
<gene>
    <name evidence="1" type="ORF">APZ42_007060</name>
</gene>
<sequence length="52" mass="6374">MQSCSRRNMAWLCYHVFHLRLWDVPDVLWWLKNHSMTWFNPGLGFFNSGLQF</sequence>